<organism evidence="1 2">
    <name type="scientific">Psychroflexus salis</name>
    <dbReference type="NCBI Taxonomy" id="1526574"/>
    <lineage>
        <taxon>Bacteria</taxon>
        <taxon>Pseudomonadati</taxon>
        <taxon>Bacteroidota</taxon>
        <taxon>Flavobacteriia</taxon>
        <taxon>Flavobacteriales</taxon>
        <taxon>Flavobacteriaceae</taxon>
        <taxon>Psychroflexus</taxon>
    </lineage>
</organism>
<protein>
    <submittedName>
        <fullName evidence="1">Uncharacterized protein</fullName>
    </submittedName>
</protein>
<name>A0A916ZV19_9FLAO</name>
<sequence length="191" mass="22757">MLYYENENCSKDNFQNKYHVIYQNFYNETKYAFYNLNSFSDEKIILYLVNQHKVIDYELFALSQFNAASVVELLITDMKSINDVEHLPKNNSKLSYLKKENVIRDHRMLNAYTFKVKNFSRAKQIIYYIDHSSSGVTFSFHEGFYEEMRKEGFPLLGNMVQRDEIDHNGNVCTYTLKSIQKPNKKFMILLE</sequence>
<dbReference type="EMBL" id="BMGL01000007">
    <property type="protein sequence ID" value="GGE14120.1"/>
    <property type="molecule type" value="Genomic_DNA"/>
</dbReference>
<keyword evidence="2" id="KW-1185">Reference proteome</keyword>
<reference evidence="1 2" key="1">
    <citation type="journal article" date="2014" name="Int. J. Syst. Evol. Microbiol.">
        <title>Complete genome sequence of Corynebacterium casei LMG S-19264T (=DSM 44701T), isolated from a smear-ripened cheese.</title>
        <authorList>
            <consortium name="US DOE Joint Genome Institute (JGI-PGF)"/>
            <person name="Walter F."/>
            <person name="Albersmeier A."/>
            <person name="Kalinowski J."/>
            <person name="Ruckert C."/>
        </authorList>
    </citation>
    <scope>NUCLEOTIDE SEQUENCE [LARGE SCALE GENOMIC DNA]</scope>
    <source>
        <strain evidence="1 2">CGMCC 1.12925</strain>
    </source>
</reference>
<dbReference type="Proteomes" id="UP000599688">
    <property type="component" value="Unassembled WGS sequence"/>
</dbReference>
<comment type="caution">
    <text evidence="1">The sequence shown here is derived from an EMBL/GenBank/DDBJ whole genome shotgun (WGS) entry which is preliminary data.</text>
</comment>
<evidence type="ECO:0000313" key="2">
    <source>
        <dbReference type="Proteomes" id="UP000599688"/>
    </source>
</evidence>
<dbReference type="AlphaFoldDB" id="A0A916ZV19"/>
<evidence type="ECO:0000313" key="1">
    <source>
        <dbReference type="EMBL" id="GGE14120.1"/>
    </source>
</evidence>
<gene>
    <name evidence="1" type="ORF">GCM10010831_14360</name>
</gene>
<proteinExistence type="predicted"/>
<accession>A0A916ZV19</accession>